<reference evidence="7 8" key="1">
    <citation type="journal article" date="2017" name="Environ. Microbiol.">
        <title>Decay of the glycolytic pathway and adaptation to intranuclear parasitism within Enterocytozoonidae microsporidia.</title>
        <authorList>
            <person name="Wiredu Boakye D."/>
            <person name="Jaroenlak P."/>
            <person name="Prachumwat A."/>
            <person name="Williams T.A."/>
            <person name="Bateman K.S."/>
            <person name="Itsathitphaisarn O."/>
            <person name="Sritunyalucksana K."/>
            <person name="Paszkiewicz K.H."/>
            <person name="Moore K.A."/>
            <person name="Stentiford G.D."/>
            <person name="Williams B.A."/>
        </authorList>
    </citation>
    <scope>NUCLEOTIDE SEQUENCE [LARGE SCALE GENOMIC DNA]</scope>
    <source>
        <strain evidence="7 8">GB1</strain>
    </source>
</reference>
<comment type="catalytic activity">
    <reaction evidence="6">
        <text>a D-aminoacyl-tRNA + H2O = a tRNA + a D-alpha-amino acid + H(+)</text>
        <dbReference type="Rhea" id="RHEA:13953"/>
        <dbReference type="Rhea" id="RHEA-COMP:10123"/>
        <dbReference type="Rhea" id="RHEA-COMP:10124"/>
        <dbReference type="ChEBI" id="CHEBI:15377"/>
        <dbReference type="ChEBI" id="CHEBI:15378"/>
        <dbReference type="ChEBI" id="CHEBI:59871"/>
        <dbReference type="ChEBI" id="CHEBI:78442"/>
        <dbReference type="ChEBI" id="CHEBI:79333"/>
        <dbReference type="EC" id="3.1.1.96"/>
    </reaction>
</comment>
<evidence type="ECO:0000256" key="4">
    <source>
        <dbReference type="ARBA" id="ARBA00032747"/>
    </source>
</evidence>
<dbReference type="PANTHER" id="PTHR10472">
    <property type="entry name" value="D-TYROSYL-TRNA TYR DEACYLASE"/>
    <property type="match status" value="1"/>
</dbReference>
<organism evidence="7 8">
    <name type="scientific">Enterospora canceri</name>
    <dbReference type="NCBI Taxonomy" id="1081671"/>
    <lineage>
        <taxon>Eukaryota</taxon>
        <taxon>Fungi</taxon>
        <taxon>Fungi incertae sedis</taxon>
        <taxon>Microsporidia</taxon>
        <taxon>Enterocytozoonidae</taxon>
        <taxon>Enterospora</taxon>
    </lineage>
</organism>
<accession>A0A1Y1S811</accession>
<dbReference type="GO" id="GO:0005737">
    <property type="term" value="C:cytoplasm"/>
    <property type="evidence" value="ECO:0007669"/>
    <property type="project" value="InterPro"/>
</dbReference>
<protein>
    <recommendedName>
        <fullName evidence="3">D-aminoacyl-tRNA deacylase</fullName>
        <ecNumber evidence="2">3.1.1.96</ecNumber>
    </recommendedName>
    <alternativeName>
        <fullName evidence="4">Gly-tRNA(Ala) deacylase</fullName>
    </alternativeName>
</protein>
<dbReference type="Proteomes" id="UP000192639">
    <property type="component" value="Unassembled WGS sequence"/>
</dbReference>
<comment type="caution">
    <text evidence="7">The sequence shown here is derived from an EMBL/GenBank/DDBJ whole genome shotgun (WGS) entry which is preliminary data.</text>
</comment>
<comment type="similarity">
    <text evidence="1">Belongs to the DTD family.</text>
</comment>
<evidence type="ECO:0000313" key="8">
    <source>
        <dbReference type="Proteomes" id="UP000192639"/>
    </source>
</evidence>
<dbReference type="InterPro" id="IPR023509">
    <property type="entry name" value="DTD-like_sf"/>
</dbReference>
<evidence type="ECO:0000256" key="5">
    <source>
        <dbReference type="ARBA" id="ARBA00047676"/>
    </source>
</evidence>
<dbReference type="InterPro" id="IPR003732">
    <property type="entry name" value="Daa-tRNA_deacyls_DTD"/>
</dbReference>
<keyword evidence="8" id="KW-1185">Reference proteome</keyword>
<name>A0A1Y1S811_9MICR</name>
<evidence type="ECO:0000256" key="6">
    <source>
        <dbReference type="ARBA" id="ARBA00048018"/>
    </source>
</evidence>
<evidence type="ECO:0000256" key="2">
    <source>
        <dbReference type="ARBA" id="ARBA00013056"/>
    </source>
</evidence>
<evidence type="ECO:0000256" key="3">
    <source>
        <dbReference type="ARBA" id="ARBA00020007"/>
    </source>
</evidence>
<dbReference type="EMBL" id="LWDP01000016">
    <property type="protein sequence ID" value="ORD94550.1"/>
    <property type="molecule type" value="Genomic_DNA"/>
</dbReference>
<dbReference type="VEuPathDB" id="MicrosporidiaDB:ECANGB1_538"/>
<dbReference type="Pfam" id="PF02580">
    <property type="entry name" value="Tyr_Deacylase"/>
    <property type="match status" value="1"/>
</dbReference>
<sequence length="134" mass="15189">MIFVVQNVERCVVTMASGEAVSEIEDGFVVYVGLEVKDVSESEENNINKAAEFIMEKTGKKNVMLLSQFTLMAKFKRHKKPSFHSAAGKEISNPFFYGLKKRLNEFKKTESGVFREHLKIRCISTSLKTAAYNL</sequence>
<dbReference type="AlphaFoldDB" id="A0A1Y1S811"/>
<proteinExistence type="inferred from homology"/>
<gene>
    <name evidence="7" type="primary">DTD</name>
    <name evidence="7" type="ORF">ECANGB1_538</name>
</gene>
<evidence type="ECO:0000313" key="7">
    <source>
        <dbReference type="EMBL" id="ORD94550.1"/>
    </source>
</evidence>
<dbReference type="GO" id="GO:0051500">
    <property type="term" value="F:D-tyrosyl-tRNA(Tyr) deacylase activity"/>
    <property type="evidence" value="ECO:0007669"/>
    <property type="project" value="TreeGrafter"/>
</dbReference>
<evidence type="ECO:0000256" key="1">
    <source>
        <dbReference type="ARBA" id="ARBA00009673"/>
    </source>
</evidence>
<dbReference type="OrthoDB" id="275783at2759"/>
<comment type="catalytic activity">
    <reaction evidence="5">
        <text>glycyl-tRNA(Ala) + H2O = tRNA(Ala) + glycine + H(+)</text>
        <dbReference type="Rhea" id="RHEA:53744"/>
        <dbReference type="Rhea" id="RHEA-COMP:9657"/>
        <dbReference type="Rhea" id="RHEA-COMP:13640"/>
        <dbReference type="ChEBI" id="CHEBI:15377"/>
        <dbReference type="ChEBI" id="CHEBI:15378"/>
        <dbReference type="ChEBI" id="CHEBI:57305"/>
        <dbReference type="ChEBI" id="CHEBI:78442"/>
        <dbReference type="ChEBI" id="CHEBI:78522"/>
        <dbReference type="EC" id="3.1.1.96"/>
    </reaction>
</comment>
<dbReference type="PANTHER" id="PTHR10472:SF5">
    <property type="entry name" value="D-AMINOACYL-TRNA DEACYLASE 1"/>
    <property type="match status" value="1"/>
</dbReference>
<dbReference type="Gene3D" id="3.50.80.10">
    <property type="entry name" value="D-tyrosyl-tRNA(Tyr) deacylase"/>
    <property type="match status" value="1"/>
</dbReference>
<dbReference type="SUPFAM" id="SSF69500">
    <property type="entry name" value="DTD-like"/>
    <property type="match status" value="1"/>
</dbReference>
<dbReference type="EC" id="3.1.1.96" evidence="2"/>